<dbReference type="AlphaFoldDB" id="A0AAJ4ZQ52"/>
<keyword evidence="1" id="KW-1133">Transmembrane helix</keyword>
<keyword evidence="1" id="KW-0472">Membrane</keyword>
<gene>
    <name evidence="2" type="ORF">NCTC10894_04045</name>
</gene>
<protein>
    <submittedName>
        <fullName evidence="2">Uncharacterized protein</fullName>
    </submittedName>
</protein>
<feature type="transmembrane region" description="Helical" evidence="1">
    <location>
        <begin position="31"/>
        <end position="51"/>
    </location>
</feature>
<comment type="caution">
    <text evidence="2">The sequence shown here is derived from an EMBL/GenBank/DDBJ whole genome shotgun (WGS) entry which is preliminary data.</text>
</comment>
<organism evidence="2 3">
    <name type="scientific">Ralstonia mannitolilytica</name>
    <dbReference type="NCBI Taxonomy" id="105219"/>
    <lineage>
        <taxon>Bacteria</taxon>
        <taxon>Pseudomonadati</taxon>
        <taxon>Pseudomonadota</taxon>
        <taxon>Betaproteobacteria</taxon>
        <taxon>Burkholderiales</taxon>
        <taxon>Burkholderiaceae</taxon>
        <taxon>Ralstonia</taxon>
    </lineage>
</organism>
<proteinExistence type="predicted"/>
<sequence>MVIANPAARAASDYHRNQDPMMIRSRPAIRLLPHIALAVAAALLAGCATVTPGPFQITVRDADDTVLERFQFQAGSQSSLQTALIGMCRVYPDATVTADQLNTHERLQERCNRSFASMLAPS</sequence>
<reference evidence="2 3" key="1">
    <citation type="submission" date="2018-06" db="EMBL/GenBank/DDBJ databases">
        <authorList>
            <consortium name="Pathogen Informatics"/>
            <person name="Doyle S."/>
        </authorList>
    </citation>
    <scope>NUCLEOTIDE SEQUENCE [LARGE SCALE GENOMIC DNA]</scope>
    <source>
        <strain evidence="2 3">NCTC10894</strain>
    </source>
</reference>
<evidence type="ECO:0000313" key="2">
    <source>
        <dbReference type="EMBL" id="SUE36027.1"/>
    </source>
</evidence>
<name>A0AAJ4ZQ52_9RALS</name>
<evidence type="ECO:0000313" key="3">
    <source>
        <dbReference type="Proteomes" id="UP000255008"/>
    </source>
</evidence>
<keyword evidence="1" id="KW-0812">Transmembrane</keyword>
<dbReference type="Proteomes" id="UP000255008">
    <property type="component" value="Unassembled WGS sequence"/>
</dbReference>
<evidence type="ECO:0000256" key="1">
    <source>
        <dbReference type="SAM" id="Phobius"/>
    </source>
</evidence>
<accession>A0AAJ4ZQ52</accession>
<dbReference type="EMBL" id="UGVE01000002">
    <property type="protein sequence ID" value="SUE36027.1"/>
    <property type="molecule type" value="Genomic_DNA"/>
</dbReference>